<dbReference type="EMBL" id="MSTI01000036">
    <property type="protein sequence ID" value="OLV19300.1"/>
    <property type="molecule type" value="Genomic_DNA"/>
</dbReference>
<protein>
    <submittedName>
        <fullName evidence="9">Serine protease, subtilase family</fullName>
    </submittedName>
</protein>
<proteinExistence type="inferred from homology"/>
<keyword evidence="3 5" id="KW-0378">Hydrolase</keyword>
<dbReference type="Gene3D" id="3.40.50.200">
    <property type="entry name" value="Peptidase S8/S53 domain"/>
    <property type="match status" value="1"/>
</dbReference>
<dbReference type="InterPro" id="IPR023828">
    <property type="entry name" value="Peptidase_S8_Ser-AS"/>
</dbReference>
<dbReference type="STRING" id="249408.BOO71_0003082"/>
<feature type="region of interest" description="Disordered" evidence="6">
    <location>
        <begin position="350"/>
        <end position="375"/>
    </location>
</feature>
<gene>
    <name evidence="9" type="ORF">BOO71_0003082</name>
</gene>
<evidence type="ECO:0000256" key="4">
    <source>
        <dbReference type="ARBA" id="ARBA00022825"/>
    </source>
</evidence>
<feature type="domain" description="Peptidase S8/S53" evidence="8">
    <location>
        <begin position="149"/>
        <end position="426"/>
    </location>
</feature>
<dbReference type="GO" id="GO:0004252">
    <property type="term" value="F:serine-type endopeptidase activity"/>
    <property type="evidence" value="ECO:0007669"/>
    <property type="project" value="UniProtKB-UniRule"/>
</dbReference>
<dbReference type="PANTHER" id="PTHR43806:SF11">
    <property type="entry name" value="CEREVISIN-RELATED"/>
    <property type="match status" value="1"/>
</dbReference>
<sequence>MKLSLLTLPLLCAALLSVGGQAATPGNIPALPPGQTLPVPKPPAPKPPVVKPLPVQMPPAQTPPIQPPLEIAPATPLRPQTAPPLVPLPVVPPSILTPPKPVAVPPAAYRPADPLFTRQWDMTTIGMPQAWALLPEIVKKGGVSQTPPVTVAVLDTGFVNSPELAGRVVNGYDFVHDPVRSGDGDGRDTDASGVGQLAYHGEVVANIIAAAHDGRGMAGINPTARIVQVRVAGTDGLIDPQDLADGLLWAAGLAVPGVPANPNPAKVLNLSLFADFIPLTGCDARIQNAVSAVNAKGALIVVGAANDGADASGYSPAGCRNVLTVTSATQQGTRPDYANWGRSVAIAAPGGETGHGVPVSSLSGPGGERSPNGTSMAAPHVAGVASLLLSARPRLTPTQLRALLTRTATPFPGGRCDPAPARTCGSGTLNAAAAVREALASSLGK</sequence>
<dbReference type="PANTHER" id="PTHR43806">
    <property type="entry name" value="PEPTIDASE S8"/>
    <property type="match status" value="1"/>
</dbReference>
<evidence type="ECO:0000256" key="3">
    <source>
        <dbReference type="ARBA" id="ARBA00022801"/>
    </source>
</evidence>
<dbReference type="InterPro" id="IPR000209">
    <property type="entry name" value="Peptidase_S8/S53_dom"/>
</dbReference>
<keyword evidence="2 5" id="KW-0645">Protease</keyword>
<evidence type="ECO:0000256" key="7">
    <source>
        <dbReference type="SAM" id="SignalP"/>
    </source>
</evidence>
<name>A0A1U7P2B4_9DEIO</name>
<dbReference type="SUPFAM" id="SSF52743">
    <property type="entry name" value="Subtilisin-like"/>
    <property type="match status" value="1"/>
</dbReference>
<dbReference type="PROSITE" id="PS51892">
    <property type="entry name" value="SUBTILASE"/>
    <property type="match status" value="1"/>
</dbReference>
<evidence type="ECO:0000313" key="10">
    <source>
        <dbReference type="Proteomes" id="UP000186607"/>
    </source>
</evidence>
<dbReference type="InterPro" id="IPR015500">
    <property type="entry name" value="Peptidase_S8_subtilisin-rel"/>
</dbReference>
<feature type="active site" description="Charge relay system" evidence="5">
    <location>
        <position position="375"/>
    </location>
</feature>
<comment type="similarity">
    <text evidence="1 5">Belongs to the peptidase S8 family.</text>
</comment>
<comment type="caution">
    <text evidence="9">The sequence shown here is derived from an EMBL/GenBank/DDBJ whole genome shotgun (WGS) entry which is preliminary data.</text>
</comment>
<evidence type="ECO:0000256" key="6">
    <source>
        <dbReference type="SAM" id="MobiDB-lite"/>
    </source>
</evidence>
<dbReference type="PROSITE" id="PS00138">
    <property type="entry name" value="SUBTILASE_SER"/>
    <property type="match status" value="1"/>
</dbReference>
<feature type="active site" description="Charge relay system" evidence="5">
    <location>
        <position position="200"/>
    </location>
</feature>
<dbReference type="Pfam" id="PF00082">
    <property type="entry name" value="Peptidase_S8"/>
    <property type="match status" value="1"/>
</dbReference>
<dbReference type="InterPro" id="IPR050131">
    <property type="entry name" value="Peptidase_S8_subtilisin-like"/>
</dbReference>
<feature type="active site" description="Charge relay system" evidence="5">
    <location>
        <position position="155"/>
    </location>
</feature>
<dbReference type="InterPro" id="IPR036852">
    <property type="entry name" value="Peptidase_S8/S53_dom_sf"/>
</dbReference>
<evidence type="ECO:0000256" key="1">
    <source>
        <dbReference type="ARBA" id="ARBA00011073"/>
    </source>
</evidence>
<evidence type="ECO:0000259" key="8">
    <source>
        <dbReference type="Pfam" id="PF00082"/>
    </source>
</evidence>
<feature type="chain" id="PRO_5013024711" evidence="7">
    <location>
        <begin position="23"/>
        <end position="445"/>
    </location>
</feature>
<keyword evidence="10" id="KW-1185">Reference proteome</keyword>
<reference evidence="9 10" key="1">
    <citation type="submission" date="2017-01" db="EMBL/GenBank/DDBJ databases">
        <title>Genome Analysis of Deinococcus marmoris KOPRI26562.</title>
        <authorList>
            <person name="Kim J.H."/>
            <person name="Oh H.-M."/>
        </authorList>
    </citation>
    <scope>NUCLEOTIDE SEQUENCE [LARGE SCALE GENOMIC DNA]</scope>
    <source>
        <strain evidence="9 10">KOPRI26562</strain>
    </source>
</reference>
<keyword evidence="4 5" id="KW-0720">Serine protease</keyword>
<keyword evidence="7" id="KW-0732">Signal</keyword>
<evidence type="ECO:0000256" key="2">
    <source>
        <dbReference type="ARBA" id="ARBA00022670"/>
    </source>
</evidence>
<evidence type="ECO:0000256" key="5">
    <source>
        <dbReference type="PROSITE-ProRule" id="PRU01240"/>
    </source>
</evidence>
<dbReference type="PRINTS" id="PR00723">
    <property type="entry name" value="SUBTILISIN"/>
</dbReference>
<accession>A0A1U7P2B4</accession>
<dbReference type="GO" id="GO:0006508">
    <property type="term" value="P:proteolysis"/>
    <property type="evidence" value="ECO:0007669"/>
    <property type="project" value="UniProtKB-KW"/>
</dbReference>
<organism evidence="9 10">
    <name type="scientific">Deinococcus marmoris</name>
    <dbReference type="NCBI Taxonomy" id="249408"/>
    <lineage>
        <taxon>Bacteria</taxon>
        <taxon>Thermotogati</taxon>
        <taxon>Deinococcota</taxon>
        <taxon>Deinococci</taxon>
        <taxon>Deinococcales</taxon>
        <taxon>Deinococcaceae</taxon>
        <taxon>Deinococcus</taxon>
    </lineage>
</organism>
<feature type="signal peptide" evidence="7">
    <location>
        <begin position="1"/>
        <end position="22"/>
    </location>
</feature>
<dbReference type="RefSeq" id="WP_254843034.1">
    <property type="nucleotide sequence ID" value="NZ_MSTI01000036.1"/>
</dbReference>
<dbReference type="AlphaFoldDB" id="A0A1U7P2B4"/>
<dbReference type="Proteomes" id="UP000186607">
    <property type="component" value="Unassembled WGS sequence"/>
</dbReference>
<evidence type="ECO:0000313" key="9">
    <source>
        <dbReference type="EMBL" id="OLV19300.1"/>
    </source>
</evidence>